<dbReference type="AlphaFoldDB" id="A0A540L6K2"/>
<proteinExistence type="predicted"/>
<accession>A0A540L6K2</accession>
<evidence type="ECO:0000313" key="2">
    <source>
        <dbReference type="Proteomes" id="UP000315295"/>
    </source>
</evidence>
<reference evidence="1 2" key="1">
    <citation type="journal article" date="2019" name="G3 (Bethesda)">
        <title>Sequencing of a Wild Apple (Malus baccata) Genome Unravels the Differences Between Cultivated and Wild Apple Species Regarding Disease Resistance and Cold Tolerance.</title>
        <authorList>
            <person name="Chen X."/>
        </authorList>
    </citation>
    <scope>NUCLEOTIDE SEQUENCE [LARGE SCALE GENOMIC DNA]</scope>
    <source>
        <strain evidence="2">cv. Shandingzi</strain>
        <tissue evidence="1">Leaves</tissue>
    </source>
</reference>
<comment type="caution">
    <text evidence="1">The sequence shown here is derived from an EMBL/GenBank/DDBJ whole genome shotgun (WGS) entry which is preliminary data.</text>
</comment>
<evidence type="ECO:0000313" key="1">
    <source>
        <dbReference type="EMBL" id="TQD82115.1"/>
    </source>
</evidence>
<name>A0A540L6K2_MALBA</name>
<sequence>MSQILNDGHQAARGLLALREDSHRLRALDSLWTVRPGEPTVSYHLISIDTYITEGVNVKKFRA</sequence>
<gene>
    <name evidence="1" type="ORF">C1H46_032353</name>
</gene>
<dbReference type="Proteomes" id="UP000315295">
    <property type="component" value="Unassembled WGS sequence"/>
</dbReference>
<keyword evidence="2" id="KW-1185">Reference proteome</keyword>
<protein>
    <submittedName>
        <fullName evidence="1">Uncharacterized protein</fullName>
    </submittedName>
</protein>
<dbReference type="EMBL" id="VIEB01000737">
    <property type="protein sequence ID" value="TQD82115.1"/>
    <property type="molecule type" value="Genomic_DNA"/>
</dbReference>
<organism evidence="1 2">
    <name type="scientific">Malus baccata</name>
    <name type="common">Siberian crab apple</name>
    <name type="synonym">Pyrus baccata</name>
    <dbReference type="NCBI Taxonomy" id="106549"/>
    <lineage>
        <taxon>Eukaryota</taxon>
        <taxon>Viridiplantae</taxon>
        <taxon>Streptophyta</taxon>
        <taxon>Embryophyta</taxon>
        <taxon>Tracheophyta</taxon>
        <taxon>Spermatophyta</taxon>
        <taxon>Magnoliopsida</taxon>
        <taxon>eudicotyledons</taxon>
        <taxon>Gunneridae</taxon>
        <taxon>Pentapetalae</taxon>
        <taxon>rosids</taxon>
        <taxon>fabids</taxon>
        <taxon>Rosales</taxon>
        <taxon>Rosaceae</taxon>
        <taxon>Amygdaloideae</taxon>
        <taxon>Maleae</taxon>
        <taxon>Malus</taxon>
    </lineage>
</organism>